<keyword evidence="1" id="KW-1133">Transmembrane helix</keyword>
<gene>
    <name evidence="2" type="ORF">D1614_01745</name>
</gene>
<keyword evidence="1" id="KW-0812">Transmembrane</keyword>
<evidence type="ECO:0000313" key="3">
    <source>
        <dbReference type="Proteomes" id="UP000265926"/>
    </source>
</evidence>
<accession>A0A399T2V9</accession>
<name>A0A399T2V9_9BACT</name>
<evidence type="ECO:0000256" key="1">
    <source>
        <dbReference type="SAM" id="Phobius"/>
    </source>
</evidence>
<reference evidence="2 3" key="1">
    <citation type="submission" date="2018-08" db="EMBL/GenBank/DDBJ databases">
        <title>Pallidiluteibacterium maritimus gen. nov., sp. nov., isolated from coastal sediment.</title>
        <authorList>
            <person name="Zhou L.Y."/>
        </authorList>
    </citation>
    <scope>NUCLEOTIDE SEQUENCE [LARGE SCALE GENOMIC DNA]</scope>
    <source>
        <strain evidence="2 3">XSD2</strain>
    </source>
</reference>
<protein>
    <submittedName>
        <fullName evidence="2">Uncharacterized protein</fullName>
    </submittedName>
</protein>
<keyword evidence="1" id="KW-0472">Membrane</keyword>
<organism evidence="2 3">
    <name type="scientific">Maribellus luteus</name>
    <dbReference type="NCBI Taxonomy" id="2305463"/>
    <lineage>
        <taxon>Bacteria</taxon>
        <taxon>Pseudomonadati</taxon>
        <taxon>Bacteroidota</taxon>
        <taxon>Bacteroidia</taxon>
        <taxon>Marinilabiliales</taxon>
        <taxon>Prolixibacteraceae</taxon>
        <taxon>Maribellus</taxon>
    </lineage>
</organism>
<feature type="transmembrane region" description="Helical" evidence="1">
    <location>
        <begin position="39"/>
        <end position="55"/>
    </location>
</feature>
<dbReference type="AlphaFoldDB" id="A0A399T2V9"/>
<keyword evidence="3" id="KW-1185">Reference proteome</keyword>
<dbReference type="Proteomes" id="UP000265926">
    <property type="component" value="Unassembled WGS sequence"/>
</dbReference>
<sequence length="65" mass="7547">MNKITLIQKCRVNFTRKMPLNYSSNQKCIDYYLHFESNFYFTLIALITANFIIIVKTTSFGGGDV</sequence>
<evidence type="ECO:0000313" key="2">
    <source>
        <dbReference type="EMBL" id="RIJ50676.1"/>
    </source>
</evidence>
<dbReference type="EMBL" id="QWGR01000001">
    <property type="protein sequence ID" value="RIJ50676.1"/>
    <property type="molecule type" value="Genomic_DNA"/>
</dbReference>
<proteinExistence type="predicted"/>
<comment type="caution">
    <text evidence="2">The sequence shown here is derived from an EMBL/GenBank/DDBJ whole genome shotgun (WGS) entry which is preliminary data.</text>
</comment>